<comment type="catalytic activity">
    <reaction evidence="8">
        <text>[GlcNAc-(1-&gt;4)-Mur2Ac(oyl-L-Ala-gamma-D-Glu-L-Lys-D-Ala-D-Ala)](n)-di-trans,octa-cis-undecaprenyl diphosphate + beta-D-GlcNAc-(1-&gt;4)-Mur2Ac(oyl-L-Ala-gamma-D-Glu-L-Lys-D-Ala-D-Ala)-di-trans,octa-cis-undecaprenyl diphosphate = [GlcNAc-(1-&gt;4)-Mur2Ac(oyl-L-Ala-gamma-D-Glu-L-Lys-D-Ala-D-Ala)](n+1)-di-trans,octa-cis-undecaprenyl diphosphate + di-trans,octa-cis-undecaprenyl diphosphate + H(+)</text>
        <dbReference type="Rhea" id="RHEA:23708"/>
        <dbReference type="Rhea" id="RHEA-COMP:9602"/>
        <dbReference type="Rhea" id="RHEA-COMP:9603"/>
        <dbReference type="ChEBI" id="CHEBI:15378"/>
        <dbReference type="ChEBI" id="CHEBI:58405"/>
        <dbReference type="ChEBI" id="CHEBI:60033"/>
        <dbReference type="ChEBI" id="CHEBI:78435"/>
        <dbReference type="EC" id="2.4.99.28"/>
    </reaction>
</comment>
<proteinExistence type="predicted"/>
<evidence type="ECO:0000256" key="1">
    <source>
        <dbReference type="ARBA" id="ARBA00004141"/>
    </source>
</evidence>
<reference evidence="10 11" key="1">
    <citation type="submission" date="2019-06" db="EMBL/GenBank/DDBJ databases">
        <title>Sequencing the genomes of 1000 actinobacteria strains.</title>
        <authorList>
            <person name="Klenk H.-P."/>
        </authorList>
    </citation>
    <scope>NUCLEOTIDE SEQUENCE [LARGE SCALE GENOMIC DNA]</scope>
    <source>
        <strain evidence="10 11">DSM 43186</strain>
    </source>
</reference>
<accession>A0A543IX51</accession>
<organism evidence="10 11">
    <name type="scientific">Thermopolyspora flexuosa</name>
    <dbReference type="NCBI Taxonomy" id="103836"/>
    <lineage>
        <taxon>Bacteria</taxon>
        <taxon>Bacillati</taxon>
        <taxon>Actinomycetota</taxon>
        <taxon>Actinomycetes</taxon>
        <taxon>Streptosporangiales</taxon>
        <taxon>Streptosporangiaceae</taxon>
        <taxon>Thermopolyspora</taxon>
    </lineage>
</organism>
<dbReference type="Pfam" id="PF01098">
    <property type="entry name" value="FTSW_RODA_SPOVE"/>
    <property type="match status" value="1"/>
</dbReference>
<dbReference type="RefSeq" id="WP_142259212.1">
    <property type="nucleotide sequence ID" value="NZ_BMPV01000007.1"/>
</dbReference>
<dbReference type="PANTHER" id="PTHR30474:SF14">
    <property type="entry name" value="CELL CYCLE PROTEIN"/>
    <property type="match status" value="1"/>
</dbReference>
<dbReference type="GO" id="GO:0008360">
    <property type="term" value="P:regulation of cell shape"/>
    <property type="evidence" value="ECO:0007669"/>
    <property type="project" value="UniProtKB-KW"/>
</dbReference>
<feature type="transmembrane region" description="Helical" evidence="9">
    <location>
        <begin position="49"/>
        <end position="68"/>
    </location>
</feature>
<evidence type="ECO:0000313" key="11">
    <source>
        <dbReference type="Proteomes" id="UP000319213"/>
    </source>
</evidence>
<keyword evidence="4" id="KW-0133">Cell shape</keyword>
<dbReference type="OrthoDB" id="9812661at2"/>
<dbReference type="Proteomes" id="UP000319213">
    <property type="component" value="Unassembled WGS sequence"/>
</dbReference>
<evidence type="ECO:0000256" key="8">
    <source>
        <dbReference type="ARBA" id="ARBA00049902"/>
    </source>
</evidence>
<keyword evidence="5 9" id="KW-1133">Transmembrane helix</keyword>
<dbReference type="GO" id="GO:0051301">
    <property type="term" value="P:cell division"/>
    <property type="evidence" value="ECO:0007669"/>
    <property type="project" value="InterPro"/>
</dbReference>
<dbReference type="InterPro" id="IPR011923">
    <property type="entry name" value="RodA/MrdB"/>
</dbReference>
<evidence type="ECO:0000256" key="5">
    <source>
        <dbReference type="ARBA" id="ARBA00022989"/>
    </source>
</evidence>
<keyword evidence="11" id="KW-1185">Reference proteome</keyword>
<evidence type="ECO:0000256" key="9">
    <source>
        <dbReference type="SAM" id="Phobius"/>
    </source>
</evidence>
<gene>
    <name evidence="10" type="ORF">FHX40_1848</name>
</gene>
<evidence type="ECO:0000256" key="3">
    <source>
        <dbReference type="ARBA" id="ARBA00022692"/>
    </source>
</evidence>
<feature type="transmembrane region" description="Helical" evidence="9">
    <location>
        <begin position="12"/>
        <end position="29"/>
    </location>
</feature>
<dbReference type="NCBIfam" id="TIGR02210">
    <property type="entry name" value="rodA_shape"/>
    <property type="match status" value="1"/>
</dbReference>
<comment type="subcellular location">
    <subcellularLocation>
        <location evidence="1">Membrane</location>
        <topology evidence="1">Multi-pass membrane protein</topology>
    </subcellularLocation>
</comment>
<evidence type="ECO:0000256" key="7">
    <source>
        <dbReference type="ARBA" id="ARBA00044770"/>
    </source>
</evidence>
<evidence type="ECO:0000256" key="6">
    <source>
        <dbReference type="ARBA" id="ARBA00023136"/>
    </source>
</evidence>
<dbReference type="InterPro" id="IPR001182">
    <property type="entry name" value="FtsW/RodA"/>
</dbReference>
<dbReference type="GO" id="GO:0015648">
    <property type="term" value="F:lipid-linked peptidoglycan transporter activity"/>
    <property type="evidence" value="ECO:0007669"/>
    <property type="project" value="TreeGrafter"/>
</dbReference>
<comment type="caution">
    <text evidence="10">The sequence shown here is derived from an EMBL/GenBank/DDBJ whole genome shotgun (WGS) entry which is preliminary data.</text>
</comment>
<protein>
    <recommendedName>
        <fullName evidence="7">peptidoglycan glycosyltransferase</fullName>
        <ecNumber evidence="7">2.4.99.28</ecNumber>
    </recommendedName>
</protein>
<keyword evidence="6 9" id="KW-0472">Membrane</keyword>
<keyword evidence="3 9" id="KW-0812">Transmembrane</keyword>
<dbReference type="PROSITE" id="PS00428">
    <property type="entry name" value="FTSW_RODA_SPOVE"/>
    <property type="match status" value="1"/>
</dbReference>
<dbReference type="InterPro" id="IPR018365">
    <property type="entry name" value="Cell_cycle_FtsW-rel_CS"/>
</dbReference>
<dbReference type="AlphaFoldDB" id="A0A543IX51"/>
<feature type="transmembrane region" description="Helical" evidence="9">
    <location>
        <begin position="187"/>
        <end position="205"/>
    </location>
</feature>
<dbReference type="GO" id="GO:0032153">
    <property type="term" value="C:cell division site"/>
    <property type="evidence" value="ECO:0007669"/>
    <property type="project" value="TreeGrafter"/>
</dbReference>
<feature type="transmembrane region" description="Helical" evidence="9">
    <location>
        <begin position="163"/>
        <end position="180"/>
    </location>
</feature>
<feature type="transmembrane region" description="Helical" evidence="9">
    <location>
        <begin position="306"/>
        <end position="334"/>
    </location>
</feature>
<evidence type="ECO:0000256" key="2">
    <source>
        <dbReference type="ARBA" id="ARBA00004752"/>
    </source>
</evidence>
<dbReference type="EC" id="2.4.99.28" evidence="7"/>
<dbReference type="EMBL" id="VFPQ01000001">
    <property type="protein sequence ID" value="TQM75149.1"/>
    <property type="molecule type" value="Genomic_DNA"/>
</dbReference>
<evidence type="ECO:0000256" key="4">
    <source>
        <dbReference type="ARBA" id="ARBA00022960"/>
    </source>
</evidence>
<comment type="pathway">
    <text evidence="2">Cell wall biogenesis; peptidoglycan biosynthesis.</text>
</comment>
<dbReference type="GO" id="GO:0005886">
    <property type="term" value="C:plasma membrane"/>
    <property type="evidence" value="ECO:0007669"/>
    <property type="project" value="TreeGrafter"/>
</dbReference>
<dbReference type="GO" id="GO:0008955">
    <property type="term" value="F:peptidoglycan glycosyltransferase activity"/>
    <property type="evidence" value="ECO:0007669"/>
    <property type="project" value="UniProtKB-EC"/>
</dbReference>
<feature type="transmembrane region" description="Helical" evidence="9">
    <location>
        <begin position="274"/>
        <end position="294"/>
    </location>
</feature>
<sequence length="386" mass="39793">MIRRVLRALDWRIALPAIVLYVAGVVLVWSSTRGQVGDTGAYLSRQIGYGVAGLVLMVALACVSRWSLRAWSVPVYVVACLGVALVLTPLGVTVNGSRSWLGLAGLQFQPSEPAKLALVLALAALFGSPADAPGRSPAARLPAALGIAAVPVGLVMLQPDLGTALILGAITAGMLVLAGVPWRWITLLAVGAAGAGVLAWWLRLLKPHQVERLLSFADPQADPQGSGYNALQALETVGSGGLTGRGLFRGDQTGGHFVPEQHTDFIFTVAGEELGFLGAALLLVLLWAIMWRGLQIAMRAGSPYERLVAGGIVCWFAAQSAINVGMVLGLAPVVGVPLPLLSYGGSATLTCLAAAGILMAMRPQGRLGEVGGVSGLPAGGRAWPAG</sequence>
<name>A0A543IX51_9ACTN</name>
<dbReference type="PANTHER" id="PTHR30474">
    <property type="entry name" value="CELL CYCLE PROTEIN"/>
    <property type="match status" value="1"/>
</dbReference>
<feature type="transmembrane region" description="Helical" evidence="9">
    <location>
        <begin position="340"/>
        <end position="360"/>
    </location>
</feature>
<feature type="transmembrane region" description="Helical" evidence="9">
    <location>
        <begin position="75"/>
        <end position="94"/>
    </location>
</feature>
<evidence type="ECO:0000313" key="10">
    <source>
        <dbReference type="EMBL" id="TQM75149.1"/>
    </source>
</evidence>